<dbReference type="Gene3D" id="1.10.260.40">
    <property type="entry name" value="lambda repressor-like DNA-binding domains"/>
    <property type="match status" value="1"/>
</dbReference>
<evidence type="ECO:0000313" key="2">
    <source>
        <dbReference type="EMBL" id="AFZ68026.1"/>
    </source>
</evidence>
<dbReference type="OrthoDB" id="9804758at2"/>
<dbReference type="SUPFAM" id="SSF53850">
    <property type="entry name" value="Periplasmic binding protein-like II"/>
    <property type="match status" value="1"/>
</dbReference>
<dbReference type="CDD" id="cd00093">
    <property type="entry name" value="HTH_XRE"/>
    <property type="match status" value="1"/>
</dbReference>
<dbReference type="PANTHER" id="PTHR38431:SF1">
    <property type="entry name" value="BLL2305 PROTEIN"/>
    <property type="match status" value="1"/>
</dbReference>
<dbReference type="RefSeq" id="WP_015236328.1">
    <property type="nucleotide sequence ID" value="NC_019793.1"/>
</dbReference>
<dbReference type="PROSITE" id="PS50943">
    <property type="entry name" value="HTH_CROC1"/>
    <property type="match status" value="1"/>
</dbReference>
<dbReference type="InterPro" id="IPR001387">
    <property type="entry name" value="Cro/C1-type_HTH"/>
</dbReference>
<dbReference type="SUPFAM" id="SSF47413">
    <property type="entry name" value="lambda repressor-like DNA-binding domains"/>
    <property type="match status" value="1"/>
</dbReference>
<keyword evidence="3" id="KW-1185">Reference proteome</keyword>
<dbReference type="eggNOG" id="COG1476">
    <property type="taxonomic scope" value="Bacteria"/>
</dbReference>
<reference evidence="3" key="1">
    <citation type="submission" date="2012-03" db="EMBL/GenBank/DDBJ databases">
        <title>Complete sequence of chromosome of Deinococcus peraridilitoris DSM 19664.</title>
        <authorList>
            <person name="Lucas S."/>
            <person name="Copeland A."/>
            <person name="Lapidus A."/>
            <person name="Glavina del Rio T."/>
            <person name="Dalin E."/>
            <person name="Tice H."/>
            <person name="Bruce D."/>
            <person name="Goodwin L."/>
            <person name="Pitluck S."/>
            <person name="Peters L."/>
            <person name="Mikhailova N."/>
            <person name="Lu M."/>
            <person name="Kyrpides N."/>
            <person name="Mavromatis K."/>
            <person name="Ivanova N."/>
            <person name="Brettin T."/>
            <person name="Detter J.C."/>
            <person name="Han C."/>
            <person name="Larimer F."/>
            <person name="Land M."/>
            <person name="Hauser L."/>
            <person name="Markowitz V."/>
            <person name="Cheng J.-F."/>
            <person name="Hugenholtz P."/>
            <person name="Woyke T."/>
            <person name="Wu D."/>
            <person name="Pukall R."/>
            <person name="Steenblock K."/>
            <person name="Brambilla E."/>
            <person name="Klenk H.-P."/>
            <person name="Eisen J.A."/>
        </authorList>
    </citation>
    <scope>NUCLEOTIDE SEQUENCE [LARGE SCALE GENOMIC DNA]</scope>
    <source>
        <strain evidence="3">DSM 19664 / LMG 22246 / CIP 109416 / KR-200</strain>
    </source>
</reference>
<dbReference type="AlphaFoldDB" id="L0A2F0"/>
<sequence>MAPSAALQVHLQQYRERAHLSRVELAQRAGLSRQAIHAIETGATIPSTLAALQLARALGVAVEQLFTLPNSTLQARWLGETPPEPSARVQLAQVGEQWLAIALHGETGLRLPADGVTVSVQGERVQVTPLQEPGDLRRTALIVGCDPSLALLGPHAARLGVGARTLWRDLPSLDALRALARGEAHAAGIHLWDPSTSESNRPFVKRELTGRPTHLFTLWEWEQGLLVARGNPKRITTPADLARPGLILANRQVGAGSRILLDAWLEAAGLTPADRAALRGYDVCSSSHLALARSVARGEADAGPGPRAAANALGLDFIPVQRERFDLVVPDEHLPHPGIRALLAAVTQPAFHAELAALGGYNPVRAGEVWRTTA</sequence>
<organism evidence="2 3">
    <name type="scientific">Deinococcus peraridilitoris (strain DSM 19664 / LMG 22246 / CIP 109416 / KR-200)</name>
    <dbReference type="NCBI Taxonomy" id="937777"/>
    <lineage>
        <taxon>Bacteria</taxon>
        <taxon>Thermotogati</taxon>
        <taxon>Deinococcota</taxon>
        <taxon>Deinococci</taxon>
        <taxon>Deinococcales</taxon>
        <taxon>Deinococcaceae</taxon>
        <taxon>Deinococcus</taxon>
    </lineage>
</organism>
<dbReference type="Pfam" id="PF01381">
    <property type="entry name" value="HTH_3"/>
    <property type="match status" value="1"/>
</dbReference>
<dbReference type="InterPro" id="IPR024370">
    <property type="entry name" value="PBP_domain"/>
</dbReference>
<dbReference type="KEGG" id="dpd:Deipe_2561"/>
<dbReference type="InterPro" id="IPR010982">
    <property type="entry name" value="Lambda_DNA-bd_dom_sf"/>
</dbReference>
<dbReference type="STRING" id="937777.Deipe_2561"/>
<gene>
    <name evidence="2" type="ordered locus">Deipe_2561</name>
</gene>
<accession>L0A2F0</accession>
<feature type="domain" description="HTH cro/C1-type" evidence="1">
    <location>
        <begin position="11"/>
        <end position="65"/>
    </location>
</feature>
<dbReference type="SMART" id="SM00530">
    <property type="entry name" value="HTH_XRE"/>
    <property type="match status" value="1"/>
</dbReference>
<dbReference type="PANTHER" id="PTHR38431">
    <property type="entry name" value="BLL2305 PROTEIN"/>
    <property type="match status" value="1"/>
</dbReference>
<dbReference type="Gene3D" id="3.40.190.10">
    <property type="entry name" value="Periplasmic binding protein-like II"/>
    <property type="match status" value="1"/>
</dbReference>
<dbReference type="GO" id="GO:0003677">
    <property type="term" value="F:DNA binding"/>
    <property type="evidence" value="ECO:0007669"/>
    <property type="project" value="InterPro"/>
</dbReference>
<proteinExistence type="predicted"/>
<dbReference type="eggNOG" id="COG1910">
    <property type="taxonomic scope" value="Bacteria"/>
</dbReference>
<evidence type="ECO:0000313" key="3">
    <source>
        <dbReference type="Proteomes" id="UP000010467"/>
    </source>
</evidence>
<protein>
    <submittedName>
        <fullName evidence="2">Periplasmic molybdate-binding protein/domain protein</fullName>
    </submittedName>
</protein>
<evidence type="ECO:0000259" key="1">
    <source>
        <dbReference type="PROSITE" id="PS50943"/>
    </source>
</evidence>
<dbReference type="Proteomes" id="UP000010467">
    <property type="component" value="Chromosome"/>
</dbReference>
<dbReference type="EMBL" id="CP003382">
    <property type="protein sequence ID" value="AFZ68026.1"/>
    <property type="molecule type" value="Genomic_DNA"/>
</dbReference>
<dbReference type="PATRIC" id="fig|937777.3.peg.2569"/>
<dbReference type="Pfam" id="PF12727">
    <property type="entry name" value="PBP_like"/>
    <property type="match status" value="1"/>
</dbReference>
<name>L0A2F0_DEIPD</name>
<dbReference type="HOGENOM" id="CLU_041548_0_0_0"/>